<accession>A0A418VQL3</accession>
<dbReference type="CDD" id="cd05269">
    <property type="entry name" value="TMR_SDR_a"/>
    <property type="match status" value="1"/>
</dbReference>
<reference evidence="2 3" key="1">
    <citation type="submission" date="2018-09" db="EMBL/GenBank/DDBJ databases">
        <title>Draft genome sequence of Rhodopseudomonas palustris 2.1.18.</title>
        <authorList>
            <person name="Robertson S.L."/>
            <person name="Meyer T.E."/>
            <person name="Kyndt J.A."/>
        </authorList>
    </citation>
    <scope>NUCLEOTIDE SEQUENCE [LARGE SCALE GENOMIC DNA]</scope>
    <source>
        <strain evidence="2 3">2.1.18</strain>
    </source>
</reference>
<dbReference type="InterPro" id="IPR052718">
    <property type="entry name" value="NmrA-type_oxidoreductase"/>
</dbReference>
<organism evidence="2 3">
    <name type="scientific">Rhodopseudomonas palustris</name>
    <dbReference type="NCBI Taxonomy" id="1076"/>
    <lineage>
        <taxon>Bacteria</taxon>
        <taxon>Pseudomonadati</taxon>
        <taxon>Pseudomonadota</taxon>
        <taxon>Alphaproteobacteria</taxon>
        <taxon>Hyphomicrobiales</taxon>
        <taxon>Nitrobacteraceae</taxon>
        <taxon>Rhodopseudomonas</taxon>
    </lineage>
</organism>
<dbReference type="InterPro" id="IPR016040">
    <property type="entry name" value="NAD(P)-bd_dom"/>
</dbReference>
<dbReference type="PANTHER" id="PTHR47129:SF1">
    <property type="entry name" value="NMRA-LIKE DOMAIN-CONTAINING PROTEIN"/>
    <property type="match status" value="1"/>
</dbReference>
<evidence type="ECO:0000313" key="3">
    <source>
        <dbReference type="Proteomes" id="UP000285523"/>
    </source>
</evidence>
<dbReference type="PANTHER" id="PTHR47129">
    <property type="entry name" value="QUINONE OXIDOREDUCTASE 2"/>
    <property type="match status" value="1"/>
</dbReference>
<dbReference type="RefSeq" id="WP_119854546.1">
    <property type="nucleotide sequence ID" value="NZ_QYYD01000001.1"/>
</dbReference>
<comment type="caution">
    <text evidence="2">The sequence shown here is derived from an EMBL/GenBank/DDBJ whole genome shotgun (WGS) entry which is preliminary data.</text>
</comment>
<dbReference type="Gene3D" id="3.90.25.10">
    <property type="entry name" value="UDP-galactose 4-epimerase, domain 1"/>
    <property type="match status" value="1"/>
</dbReference>
<name>A0A418VQL3_RHOPL</name>
<evidence type="ECO:0000259" key="1">
    <source>
        <dbReference type="Pfam" id="PF13460"/>
    </source>
</evidence>
<dbReference type="OrthoDB" id="7771794at2"/>
<dbReference type="AlphaFoldDB" id="A0A418VQL3"/>
<dbReference type="EMBL" id="QYYD01000001">
    <property type="protein sequence ID" value="RJF78644.1"/>
    <property type="molecule type" value="Genomic_DNA"/>
</dbReference>
<dbReference type="Proteomes" id="UP000285523">
    <property type="component" value="Unassembled WGS sequence"/>
</dbReference>
<evidence type="ECO:0000313" key="2">
    <source>
        <dbReference type="EMBL" id="RJF78644.1"/>
    </source>
</evidence>
<dbReference type="Gene3D" id="3.40.50.720">
    <property type="entry name" value="NAD(P)-binding Rossmann-like Domain"/>
    <property type="match status" value="1"/>
</dbReference>
<dbReference type="Pfam" id="PF13460">
    <property type="entry name" value="NAD_binding_10"/>
    <property type="match status" value="1"/>
</dbReference>
<dbReference type="InterPro" id="IPR036291">
    <property type="entry name" value="NAD(P)-bd_dom_sf"/>
</dbReference>
<dbReference type="SUPFAM" id="SSF51735">
    <property type="entry name" value="NAD(P)-binding Rossmann-fold domains"/>
    <property type="match status" value="1"/>
</dbReference>
<protein>
    <submittedName>
        <fullName evidence="2">SDR family oxidoreductase</fullName>
    </submittedName>
</protein>
<feature type="domain" description="NAD(P)-binding" evidence="1">
    <location>
        <begin position="10"/>
        <end position="187"/>
    </location>
</feature>
<gene>
    <name evidence="2" type="ORF">D4Q52_00270</name>
</gene>
<sequence>MSASRFLVTGASGQLGRLVIDGLLKTVPGSQIGVLVRSDKAAAEFAARGLHVHQGDYSRPETLTAAFAGVDRALLISSSEVGQRTVQHRNAIEAAKQAGVKLLAYTSLLHANTSPLGLAEEHRQTEAALTASGVPHVLLRNGWYTENYAASIPAALAHGALLGSAGDGRIASAARADYAEAAIKVLTVDAAQVGRVYELAGDAPYTLAEFAAELSRQSGKPVVYRNLPEADYKAALIGAGLPEPFAALLADSDAGAAKGALNDSSGDLARLIGRPTTPLAATIAAALAASR</sequence>
<proteinExistence type="predicted"/>